<dbReference type="AlphaFoldDB" id="A0A396J6Z5"/>
<dbReference type="PANTHER" id="PTHR47252:SF4">
    <property type="entry name" value="GLYCOSYLTRANSFERASE"/>
    <property type="match status" value="1"/>
</dbReference>
<sequence>MMRRNAVVAWKKLLQHKEFGSKVQSVRESLRLWQDQFIRAIHEKKLKLQSLHAIAVGRDMKRLEMQLRKYVTKKKIQDRVHFVKETPALAPYPAFIDVPSKARGEYFGKITIEQGEKVKSTVEIEVIGTPGFMQSVATHVKKRLTMGKKACGRVKERFQEYHMSSHRNCSGSQGSFTEVSHKLLV</sequence>
<dbReference type="EMBL" id="PSQE01000003">
    <property type="protein sequence ID" value="RHN71037.1"/>
    <property type="molecule type" value="Genomic_DNA"/>
</dbReference>
<name>A0A396J6Z5_MEDTR</name>
<reference evidence="1" key="1">
    <citation type="journal article" date="2018" name="Nat. Plants">
        <title>Whole-genome landscape of Medicago truncatula symbiotic genes.</title>
        <authorList>
            <person name="Pecrix Y."/>
            <person name="Gamas P."/>
            <person name="Carrere S."/>
        </authorList>
    </citation>
    <scope>NUCLEOTIDE SEQUENCE</scope>
    <source>
        <tissue evidence="1">Leaves</tissue>
    </source>
</reference>
<proteinExistence type="predicted"/>
<organism evidence="1">
    <name type="scientific">Medicago truncatula</name>
    <name type="common">Barrel medic</name>
    <name type="synonym">Medicago tribuloides</name>
    <dbReference type="NCBI Taxonomy" id="3880"/>
    <lineage>
        <taxon>Eukaryota</taxon>
        <taxon>Viridiplantae</taxon>
        <taxon>Streptophyta</taxon>
        <taxon>Embryophyta</taxon>
        <taxon>Tracheophyta</taxon>
        <taxon>Spermatophyta</taxon>
        <taxon>Magnoliopsida</taxon>
        <taxon>eudicotyledons</taxon>
        <taxon>Gunneridae</taxon>
        <taxon>Pentapetalae</taxon>
        <taxon>rosids</taxon>
        <taxon>fabids</taxon>
        <taxon>Fabales</taxon>
        <taxon>Fabaceae</taxon>
        <taxon>Papilionoideae</taxon>
        <taxon>50 kb inversion clade</taxon>
        <taxon>NPAAA clade</taxon>
        <taxon>Hologalegina</taxon>
        <taxon>IRL clade</taxon>
        <taxon>Trifolieae</taxon>
        <taxon>Medicago</taxon>
    </lineage>
</organism>
<accession>A0A396J6Z5</accession>
<dbReference type="PANTHER" id="PTHR47252">
    <property type="entry name" value="GLYCOSYLTRANSFERASE"/>
    <property type="match status" value="1"/>
</dbReference>
<dbReference type="Gramene" id="rna19679">
    <property type="protein sequence ID" value="RHN71037.1"/>
    <property type="gene ID" value="gene19679"/>
</dbReference>
<dbReference type="Proteomes" id="UP000265566">
    <property type="component" value="Chromosome 3"/>
</dbReference>
<protein>
    <submittedName>
        <fullName evidence="1">Uncharacterized protein</fullName>
    </submittedName>
</protein>
<comment type="caution">
    <text evidence="1">The sequence shown here is derived from an EMBL/GenBank/DDBJ whole genome shotgun (WGS) entry which is preliminary data.</text>
</comment>
<gene>
    <name evidence="1" type="ORF">MtrunA17_Chr3g0141911</name>
</gene>
<evidence type="ECO:0000313" key="1">
    <source>
        <dbReference type="EMBL" id="RHN71037.1"/>
    </source>
</evidence>